<reference evidence="1 2" key="1">
    <citation type="submission" date="2019-11" db="EMBL/GenBank/DDBJ databases">
        <title>Whole genome shotgun sequencing (WGS) data from Adlercreutzia equolifaciens ResAG-91, Eggerthella lenta MRI-F36, MRI-F37, MRI-F40, ResAG-49, ResAG-88, ResAG-121, ResAG-145, and Gordonibacter sp. ResAG-5, ResAG-26, ResAG-43, ResAG-50, ResAG-59.</title>
        <authorList>
            <person name="Stoll D.A."/>
            <person name="Danylec N."/>
            <person name="Franz C.M.A.P."/>
            <person name="Huch M."/>
        </authorList>
    </citation>
    <scope>NUCLEOTIDE SEQUENCE [LARGE SCALE GENOMIC DNA]</scope>
    <source>
        <strain evidence="1 2">ResAG-59</strain>
    </source>
</reference>
<comment type="caution">
    <text evidence="1">The sequence shown here is derived from an EMBL/GenBank/DDBJ whole genome shotgun (WGS) entry which is preliminary data.</text>
</comment>
<organism evidence="1 2">
    <name type="scientific">Gordonibacter urolithinfaciens</name>
    <dbReference type="NCBI Taxonomy" id="1335613"/>
    <lineage>
        <taxon>Bacteria</taxon>
        <taxon>Bacillati</taxon>
        <taxon>Actinomycetota</taxon>
        <taxon>Coriobacteriia</taxon>
        <taxon>Eggerthellales</taxon>
        <taxon>Eggerthellaceae</taxon>
        <taxon>Gordonibacter</taxon>
    </lineage>
</organism>
<name>A0A6N8II56_9ACTN</name>
<proteinExistence type="predicted"/>
<dbReference type="AlphaFoldDB" id="A0A6N8II56"/>
<accession>A0A6N8II56</accession>
<gene>
    <name evidence="1" type="ORF">GO738_09280</name>
</gene>
<dbReference type="RefSeq" id="WP_087193162.1">
    <property type="nucleotide sequence ID" value="NZ_WPOC01000013.1"/>
</dbReference>
<sequence>MARRRSFAGSTVRDMLSAAEACAERPSDLPGYEARHSSSVEPDAYTKPINVLLTPSQHFTLSLVAQKMSKDAPKPTQDELVRHAIVATWPDEYETAKAALGCEE</sequence>
<evidence type="ECO:0000313" key="1">
    <source>
        <dbReference type="EMBL" id="MVN15528.1"/>
    </source>
</evidence>
<dbReference type="EMBL" id="WPOC01000013">
    <property type="protein sequence ID" value="MVN15528.1"/>
    <property type="molecule type" value="Genomic_DNA"/>
</dbReference>
<keyword evidence="2" id="KW-1185">Reference proteome</keyword>
<protein>
    <submittedName>
        <fullName evidence="1">Uncharacterized protein</fullName>
    </submittedName>
</protein>
<evidence type="ECO:0000313" key="2">
    <source>
        <dbReference type="Proteomes" id="UP000468327"/>
    </source>
</evidence>
<dbReference type="Proteomes" id="UP000468327">
    <property type="component" value="Unassembled WGS sequence"/>
</dbReference>